<proteinExistence type="predicted"/>
<protein>
    <submittedName>
        <fullName evidence="2">DUF1566 domain-containing protein</fullName>
    </submittedName>
</protein>
<evidence type="ECO:0000259" key="1">
    <source>
        <dbReference type="Pfam" id="PF07603"/>
    </source>
</evidence>
<organism evidence="2 3">
    <name type="scientific">Campylobacter concisus</name>
    <dbReference type="NCBI Taxonomy" id="199"/>
    <lineage>
        <taxon>Bacteria</taxon>
        <taxon>Pseudomonadati</taxon>
        <taxon>Campylobacterota</taxon>
        <taxon>Epsilonproteobacteria</taxon>
        <taxon>Campylobacterales</taxon>
        <taxon>Campylobacteraceae</taxon>
        <taxon>Campylobacter</taxon>
    </lineage>
</organism>
<dbReference type="RefSeq" id="WP_159071364.1">
    <property type="nucleotide sequence ID" value="NZ_CP049274.1"/>
</dbReference>
<feature type="domain" description="Lcl C-terminal" evidence="1">
    <location>
        <begin position="57"/>
        <end position="165"/>
    </location>
</feature>
<sequence length="167" mass="19116">MRPGLLIFENLDKGKSMKRYIAVSLLLCGLLNAEALSPTCYRDNDKNVVVCSDKKLGRLMWQDEKQNFEGTWEQAQEYCKLVSLAGYKDWRLPTRVELLSIADNRRYNPALNTAFKYIADSDYLWYWSQTKYAGDSSSAWFVAFRSGGDGDLGVVSPRGFVRCVRQD</sequence>
<dbReference type="Proteomes" id="UP000594630">
    <property type="component" value="Chromosome"/>
</dbReference>
<gene>
    <name evidence="2" type="ORF">CVT06_02105</name>
</gene>
<name>A0A7S9R596_9BACT</name>
<evidence type="ECO:0000313" key="3">
    <source>
        <dbReference type="Proteomes" id="UP000594630"/>
    </source>
</evidence>
<dbReference type="Pfam" id="PF07603">
    <property type="entry name" value="Lcl_C"/>
    <property type="match status" value="1"/>
</dbReference>
<dbReference type="EMBL" id="CP049274">
    <property type="protein sequence ID" value="QPH83949.1"/>
    <property type="molecule type" value="Genomic_DNA"/>
</dbReference>
<accession>A0A7S9R596</accession>
<dbReference type="InterPro" id="IPR011460">
    <property type="entry name" value="Lcl_C"/>
</dbReference>
<evidence type="ECO:0000313" key="2">
    <source>
        <dbReference type="EMBL" id="QPH83949.1"/>
    </source>
</evidence>
<reference evidence="2 3" key="1">
    <citation type="journal article" date="2018" name="Emerg. Microbes Infect.">
        <title>Genomic analysis of oral Campylobacter concisus strains identified a potential bacterial molecular marker associated with active Crohn's disease.</title>
        <authorList>
            <person name="Liu F."/>
            <person name="Ma R."/>
            <person name="Tay C.Y.A."/>
            <person name="Octavia S."/>
            <person name="Lan R."/>
            <person name="Chung H.K.L."/>
            <person name="Riordan S.M."/>
            <person name="Grimm M.C."/>
            <person name="Leong R.W."/>
            <person name="Tanaka M.M."/>
            <person name="Connor S."/>
            <person name="Zhang L."/>
        </authorList>
    </citation>
    <scope>NUCLEOTIDE SEQUENCE [LARGE SCALE GENOMIC DNA]</scope>
    <source>
        <strain evidence="2 3">P10CDO-S2</strain>
    </source>
</reference>
<dbReference type="AlphaFoldDB" id="A0A7S9R596"/>